<protein>
    <recommendedName>
        <fullName evidence="5">Leucine-responsive regulatory protein</fullName>
    </recommendedName>
</protein>
<dbReference type="InterPro" id="IPR019888">
    <property type="entry name" value="Tscrpt_reg_AsnC-like"/>
</dbReference>
<dbReference type="InterPro" id="IPR036390">
    <property type="entry name" value="WH_DNA-bd_sf"/>
</dbReference>
<organism evidence="7 8">
    <name type="scientific">Pseudoxanthomonas suwonensis</name>
    <dbReference type="NCBI Taxonomy" id="314722"/>
    <lineage>
        <taxon>Bacteria</taxon>
        <taxon>Pseudomonadati</taxon>
        <taxon>Pseudomonadota</taxon>
        <taxon>Gammaproteobacteria</taxon>
        <taxon>Lysobacterales</taxon>
        <taxon>Lysobacteraceae</taxon>
        <taxon>Pseudoxanthomonas</taxon>
    </lineage>
</organism>
<dbReference type="GO" id="GO:0043565">
    <property type="term" value="F:sequence-specific DNA binding"/>
    <property type="evidence" value="ECO:0007669"/>
    <property type="project" value="InterPro"/>
</dbReference>
<evidence type="ECO:0000259" key="6">
    <source>
        <dbReference type="PROSITE" id="PS50956"/>
    </source>
</evidence>
<keyword evidence="4" id="KW-0804">Transcription</keyword>
<dbReference type="RefSeq" id="WP_052631301.1">
    <property type="nucleotide sequence ID" value="NZ_CP011144.1"/>
</dbReference>
<evidence type="ECO:0000256" key="4">
    <source>
        <dbReference type="ARBA" id="ARBA00023163"/>
    </source>
</evidence>
<evidence type="ECO:0000313" key="7">
    <source>
        <dbReference type="EMBL" id="AKC86459.1"/>
    </source>
</evidence>
<dbReference type="PROSITE" id="PS00519">
    <property type="entry name" value="HTH_ASNC_1"/>
    <property type="match status" value="1"/>
</dbReference>
<dbReference type="Proteomes" id="UP000033067">
    <property type="component" value="Chromosome"/>
</dbReference>
<dbReference type="InterPro" id="IPR011991">
    <property type="entry name" value="ArsR-like_HTH"/>
</dbReference>
<keyword evidence="1" id="KW-0805">Transcription regulation</keyword>
<keyword evidence="3" id="KW-0010">Activator</keyword>
<dbReference type="FunFam" id="1.10.10.10:FF:000235">
    <property type="entry name" value="AsnC family transcriptional regulator"/>
    <property type="match status" value="1"/>
</dbReference>
<dbReference type="OrthoDB" id="166264at2"/>
<dbReference type="AlphaFoldDB" id="A0A0E3Z183"/>
<dbReference type="Gene3D" id="1.10.10.10">
    <property type="entry name" value="Winged helix-like DNA-binding domain superfamily/Winged helix DNA-binding domain"/>
    <property type="match status" value="1"/>
</dbReference>
<dbReference type="GO" id="GO:0005829">
    <property type="term" value="C:cytosol"/>
    <property type="evidence" value="ECO:0007669"/>
    <property type="project" value="TreeGrafter"/>
</dbReference>
<dbReference type="Pfam" id="PF13412">
    <property type="entry name" value="HTH_24"/>
    <property type="match status" value="1"/>
</dbReference>
<dbReference type="PROSITE" id="PS50956">
    <property type="entry name" value="HTH_ASNC_2"/>
    <property type="match status" value="1"/>
</dbReference>
<evidence type="ECO:0000256" key="2">
    <source>
        <dbReference type="ARBA" id="ARBA00023125"/>
    </source>
</evidence>
<sequence>MADRPARSRTERNRDLDRIDRHILRILQQEGRISFTELGERVGLSTTPCTERVRRLERDGVIEGYHAQLNPQALKAGLLVFVQISLSYKSGDIFEEFRRAALRLPNVLECHLMSGDFDYLIKARISEMASYRKLLGSSLLTLPHVRESKSYIVMEEVKETLALAIPD</sequence>
<evidence type="ECO:0000256" key="3">
    <source>
        <dbReference type="ARBA" id="ARBA00023159"/>
    </source>
</evidence>
<dbReference type="GO" id="GO:0006524">
    <property type="term" value="P:alanine catabolic process"/>
    <property type="evidence" value="ECO:0007669"/>
    <property type="project" value="TreeGrafter"/>
</dbReference>
<dbReference type="FunFam" id="3.30.70.920:FF:000001">
    <property type="entry name" value="Transcriptional regulator, AsnC family"/>
    <property type="match status" value="1"/>
</dbReference>
<dbReference type="GO" id="GO:0006355">
    <property type="term" value="P:regulation of DNA-templated transcription"/>
    <property type="evidence" value="ECO:0007669"/>
    <property type="project" value="UniProtKB-ARBA"/>
</dbReference>
<dbReference type="PRINTS" id="PR00033">
    <property type="entry name" value="HTHASNC"/>
</dbReference>
<reference evidence="7 8" key="1">
    <citation type="journal article" date="2015" name="Genome Announc.">
        <title>Complete Genome Sequence of Pseudoxanthomonas suwonensis Strain J1, a Cellulose-Degrading Bacterium Isolated from Leaf- and Wood-Enriched Soil.</title>
        <authorList>
            <person name="Hou L."/>
            <person name="Jiang J."/>
            <person name="Xu Z."/>
            <person name="Zhou Y."/>
            <person name="Leung F.C."/>
        </authorList>
    </citation>
    <scope>NUCLEOTIDE SEQUENCE [LARGE SCALE GENOMIC DNA]</scope>
    <source>
        <strain evidence="7 8">J1</strain>
    </source>
</reference>
<dbReference type="CDD" id="cd00090">
    <property type="entry name" value="HTH_ARSR"/>
    <property type="match status" value="1"/>
</dbReference>
<evidence type="ECO:0000313" key="8">
    <source>
        <dbReference type="Proteomes" id="UP000033067"/>
    </source>
</evidence>
<keyword evidence="8" id="KW-1185">Reference proteome</keyword>
<accession>A0A0E3Z183</accession>
<dbReference type="SMART" id="SM00344">
    <property type="entry name" value="HTH_ASNC"/>
    <property type="match status" value="1"/>
</dbReference>
<gene>
    <name evidence="7" type="ORF">WQ53_06450</name>
</gene>
<dbReference type="KEGG" id="psuw:WQ53_06450"/>
<dbReference type="InterPro" id="IPR000485">
    <property type="entry name" value="AsnC-type_HTH_dom"/>
</dbReference>
<dbReference type="SUPFAM" id="SSF54909">
    <property type="entry name" value="Dimeric alpha+beta barrel"/>
    <property type="match status" value="1"/>
</dbReference>
<dbReference type="PANTHER" id="PTHR30154">
    <property type="entry name" value="LEUCINE-RESPONSIVE REGULATORY PROTEIN"/>
    <property type="match status" value="1"/>
</dbReference>
<dbReference type="Pfam" id="PF01037">
    <property type="entry name" value="AsnC_trans_reg"/>
    <property type="match status" value="1"/>
</dbReference>
<dbReference type="GO" id="GO:0043201">
    <property type="term" value="P:response to L-leucine"/>
    <property type="evidence" value="ECO:0007669"/>
    <property type="project" value="TreeGrafter"/>
</dbReference>
<evidence type="ECO:0000256" key="1">
    <source>
        <dbReference type="ARBA" id="ARBA00023015"/>
    </source>
</evidence>
<dbReference type="Gene3D" id="3.30.70.920">
    <property type="match status" value="1"/>
</dbReference>
<evidence type="ECO:0000256" key="5">
    <source>
        <dbReference type="ARBA" id="ARBA00039227"/>
    </source>
</evidence>
<dbReference type="InterPro" id="IPR019887">
    <property type="entry name" value="Tscrpt_reg_AsnC/Lrp_C"/>
</dbReference>
<dbReference type="InterPro" id="IPR036388">
    <property type="entry name" value="WH-like_DNA-bd_sf"/>
</dbReference>
<dbReference type="PANTHER" id="PTHR30154:SF0">
    <property type="entry name" value="LEUCINE-RESPONSIVE REGULATORY PROTEIN"/>
    <property type="match status" value="1"/>
</dbReference>
<feature type="domain" description="HTH asnC-type" evidence="6">
    <location>
        <begin position="16"/>
        <end position="79"/>
    </location>
</feature>
<name>A0A0E3Z183_9GAMM</name>
<proteinExistence type="predicted"/>
<dbReference type="EMBL" id="CP011144">
    <property type="protein sequence ID" value="AKC86459.1"/>
    <property type="molecule type" value="Genomic_DNA"/>
</dbReference>
<dbReference type="InterPro" id="IPR011008">
    <property type="entry name" value="Dimeric_a/b-barrel"/>
</dbReference>
<dbReference type="InterPro" id="IPR019885">
    <property type="entry name" value="Tscrpt_reg_HTH_AsnC-type_CS"/>
</dbReference>
<dbReference type="PATRIC" id="fig|314722.6.peg.1376"/>
<keyword evidence="2" id="KW-0238">DNA-binding</keyword>
<dbReference type="SUPFAM" id="SSF46785">
    <property type="entry name" value="Winged helix' DNA-binding domain"/>
    <property type="match status" value="1"/>
</dbReference>
<dbReference type="eggNOG" id="COG1522">
    <property type="taxonomic scope" value="Bacteria"/>
</dbReference>